<dbReference type="SUPFAM" id="SSF55785">
    <property type="entry name" value="PYP-like sensor domain (PAS domain)"/>
    <property type="match status" value="4"/>
</dbReference>
<evidence type="ECO:0000256" key="1">
    <source>
        <dbReference type="SAM" id="Phobius"/>
    </source>
</evidence>
<dbReference type="Pfam" id="PF00990">
    <property type="entry name" value="GGDEF"/>
    <property type="match status" value="1"/>
</dbReference>
<dbReference type="PANTHER" id="PTHR44757">
    <property type="entry name" value="DIGUANYLATE CYCLASE DGCP"/>
    <property type="match status" value="1"/>
</dbReference>
<keyword evidence="7" id="KW-1185">Reference proteome</keyword>
<dbReference type="Pfam" id="PF08448">
    <property type="entry name" value="PAS_4"/>
    <property type="match status" value="1"/>
</dbReference>
<dbReference type="NCBIfam" id="TIGR00254">
    <property type="entry name" value="GGDEF"/>
    <property type="match status" value="1"/>
</dbReference>
<evidence type="ECO:0000259" key="3">
    <source>
        <dbReference type="PROSITE" id="PS50113"/>
    </source>
</evidence>
<dbReference type="SMART" id="SM00086">
    <property type="entry name" value="PAC"/>
    <property type="match status" value="4"/>
</dbReference>
<dbReference type="PROSITE" id="PS50887">
    <property type="entry name" value="GGDEF"/>
    <property type="match status" value="1"/>
</dbReference>
<keyword evidence="1" id="KW-1133">Transmembrane helix</keyword>
<evidence type="ECO:0000259" key="4">
    <source>
        <dbReference type="PROSITE" id="PS50883"/>
    </source>
</evidence>
<evidence type="ECO:0000313" key="7">
    <source>
        <dbReference type="Proteomes" id="UP000886469"/>
    </source>
</evidence>
<protein>
    <submittedName>
        <fullName evidence="6">EAL domain-containing protein</fullName>
    </submittedName>
</protein>
<dbReference type="PROSITE" id="PS50113">
    <property type="entry name" value="PAC"/>
    <property type="match status" value="4"/>
</dbReference>
<dbReference type="Pfam" id="PF08447">
    <property type="entry name" value="PAS_3"/>
    <property type="match status" value="2"/>
</dbReference>
<evidence type="ECO:0000313" key="6">
    <source>
        <dbReference type="EMBL" id="NMQ07493.1"/>
    </source>
</evidence>
<dbReference type="InterPro" id="IPR035965">
    <property type="entry name" value="PAS-like_dom_sf"/>
</dbReference>
<dbReference type="Proteomes" id="UP000886469">
    <property type="component" value="Unassembled WGS sequence"/>
</dbReference>
<dbReference type="InterPro" id="IPR001610">
    <property type="entry name" value="PAC"/>
</dbReference>
<dbReference type="PROSITE" id="PS50883">
    <property type="entry name" value="EAL"/>
    <property type="match status" value="1"/>
</dbReference>
<dbReference type="InterPro" id="IPR000700">
    <property type="entry name" value="PAS-assoc_C"/>
</dbReference>
<dbReference type="InterPro" id="IPR001633">
    <property type="entry name" value="EAL_dom"/>
</dbReference>
<dbReference type="InterPro" id="IPR013655">
    <property type="entry name" value="PAS_fold_3"/>
</dbReference>
<dbReference type="InterPro" id="IPR000014">
    <property type="entry name" value="PAS"/>
</dbReference>
<dbReference type="Gene3D" id="3.30.70.270">
    <property type="match status" value="1"/>
</dbReference>
<dbReference type="CDD" id="cd01949">
    <property type="entry name" value="GGDEF"/>
    <property type="match status" value="1"/>
</dbReference>
<feature type="domain" description="PAC" evidence="3">
    <location>
        <begin position="519"/>
        <end position="571"/>
    </location>
</feature>
<dbReference type="PANTHER" id="PTHR44757:SF4">
    <property type="entry name" value="DIGUANYLATE CYCLASE DGCE-RELATED"/>
    <property type="match status" value="1"/>
</dbReference>
<accession>A0ABX1TCR3</accession>
<dbReference type="SUPFAM" id="SSF55073">
    <property type="entry name" value="Nucleotide cyclase"/>
    <property type="match status" value="1"/>
</dbReference>
<feature type="domain" description="PAS" evidence="2">
    <location>
        <begin position="441"/>
        <end position="514"/>
    </location>
</feature>
<dbReference type="SMART" id="SM00052">
    <property type="entry name" value="EAL"/>
    <property type="match status" value="1"/>
</dbReference>
<evidence type="ECO:0000259" key="5">
    <source>
        <dbReference type="PROSITE" id="PS50887"/>
    </source>
</evidence>
<feature type="domain" description="PAC" evidence="3">
    <location>
        <begin position="385"/>
        <end position="440"/>
    </location>
</feature>
<dbReference type="CDD" id="cd01948">
    <property type="entry name" value="EAL"/>
    <property type="match status" value="1"/>
</dbReference>
<feature type="domain" description="EAL" evidence="4">
    <location>
        <begin position="747"/>
        <end position="991"/>
    </location>
</feature>
<keyword evidence="1" id="KW-0472">Membrane</keyword>
<feature type="domain" description="PAS" evidence="2">
    <location>
        <begin position="184"/>
        <end position="254"/>
    </location>
</feature>
<dbReference type="PROSITE" id="PS50112">
    <property type="entry name" value="PAS"/>
    <property type="match status" value="3"/>
</dbReference>
<feature type="domain" description="PAC" evidence="3">
    <location>
        <begin position="256"/>
        <end position="308"/>
    </location>
</feature>
<dbReference type="SUPFAM" id="SSF141868">
    <property type="entry name" value="EAL domain-like"/>
    <property type="match status" value="1"/>
</dbReference>
<dbReference type="NCBIfam" id="TIGR00229">
    <property type="entry name" value="sensory_box"/>
    <property type="match status" value="4"/>
</dbReference>
<comment type="caution">
    <text evidence="6">The sequence shown here is derived from an EMBL/GenBank/DDBJ whole genome shotgun (WGS) entry which is preliminary data.</text>
</comment>
<feature type="domain" description="GGDEF" evidence="5">
    <location>
        <begin position="603"/>
        <end position="736"/>
    </location>
</feature>
<dbReference type="InterPro" id="IPR013656">
    <property type="entry name" value="PAS_4"/>
</dbReference>
<dbReference type="SMART" id="SM00267">
    <property type="entry name" value="GGDEF"/>
    <property type="match status" value="1"/>
</dbReference>
<dbReference type="InterPro" id="IPR000160">
    <property type="entry name" value="GGDEF_dom"/>
</dbReference>
<proteinExistence type="predicted"/>
<dbReference type="InterPro" id="IPR029787">
    <property type="entry name" value="Nucleotide_cyclase"/>
</dbReference>
<dbReference type="EMBL" id="SPMX01000079">
    <property type="protein sequence ID" value="NMQ07493.1"/>
    <property type="molecule type" value="Genomic_DNA"/>
</dbReference>
<dbReference type="Gene3D" id="3.20.20.450">
    <property type="entry name" value="EAL domain"/>
    <property type="match status" value="1"/>
</dbReference>
<dbReference type="Gene3D" id="3.30.450.20">
    <property type="entry name" value="PAS domain"/>
    <property type="match status" value="4"/>
</dbReference>
<feature type="domain" description="PAC" evidence="3">
    <location>
        <begin position="131"/>
        <end position="183"/>
    </location>
</feature>
<evidence type="ECO:0000259" key="2">
    <source>
        <dbReference type="PROSITE" id="PS50112"/>
    </source>
</evidence>
<dbReference type="Pfam" id="PF00563">
    <property type="entry name" value="EAL"/>
    <property type="match status" value="1"/>
</dbReference>
<dbReference type="Gene3D" id="2.10.70.100">
    <property type="match status" value="1"/>
</dbReference>
<sequence length="991" mass="110657">MAAQSMMSILLEGLLQNHLLIGGVAILVLLVLNIRTRQYLTKERATHLVELAERKRAEAALRESEVRFRTAIESIPFDVFIIDTKNRYVLQNSTCRKNWGDVIGKHPEEVTDDAQQLALWKSNNCRAFAGEIIEGDVLLTVGGEKRYIRNIVAPIKDGDVTRAILGLNIDITERKRAEAALQESREYYRLLVENQTDLVVKVDPENRFLFVSPSYCQVFGKTETELLGKTFMPLVHEDDLESTARAMEDLYRPPYQDYHEQRALTAAGWRWFGWSDKAVRDETGQVVAIVGVGRDITEHKQVQNALQNSEERLRQAVRASQIGIFDHDHFTDTIYWSPEQRQIHGWGMDEPVTLQAFIDSVHPEDGELIAAAVRRAHDPAGDGLYDVEHRIIRPNGEIRWLVTRSQTFFAGDGEARHKVRTVGADLDITERKLAEQLLLQEKERAQVTLHSIGDAVITTDANGMVEYLNPIAEKLTGWPVEDAAGQPLARVFCIANEETGELVSDPVARCIQEGRIIGLANHTCLLSRSGQEYAIQDSAAPIRAPTGEVFGAVLVFSDITETRQLTRQITHEATHDTLTGLVNRREFEKRLDRALASAKQYGAHHALCYLDLDQFKIVNDTAGHAAGDELLKQIKGVLTRVFRERDTLARLGGDEFGLLLDNCPLEKACKIAEDLVAAIHDYRFAWAGRSFQIGVSIGLAPITASVENTAQLLSQADVACYTAKERGRNQVHVYQTEDSESAQRHGEILRAAGLWDALEQERFCLYCQPIVSLTGDGDTSTHFELLLRMRDDDGKLVAPAAFIPAAERYGLMGAIDRWVIRTAFRHYSETLSTSAAEMSINLSGNSLNDHTLLDFVLAQFSEFSLPPGRVCFEITETAAIYNLSQAIEFMAAIKQHGGRLALDDFGSGLSSFRYLKTLPVDYLKIDGSFVSNMVEDSIDHAMVAAINQVGHLMGIQTIAEHVHSQAIVEQLRTLGVDYVQGYAVGRPLPWH</sequence>
<gene>
    <name evidence="6" type="ORF">E4Q08_20740</name>
</gene>
<dbReference type="InterPro" id="IPR052155">
    <property type="entry name" value="Biofilm_reg_signaling"/>
</dbReference>
<organism evidence="6 7">
    <name type="scientific">Candidatus Accumulibacter contiguus</name>
    <dbReference type="NCBI Taxonomy" id="2954381"/>
    <lineage>
        <taxon>Bacteria</taxon>
        <taxon>Pseudomonadati</taxon>
        <taxon>Pseudomonadota</taxon>
        <taxon>Betaproteobacteria</taxon>
        <taxon>Candidatus Accumulibacter</taxon>
    </lineage>
</organism>
<name>A0ABX1TCR3_9PROT</name>
<reference evidence="6" key="1">
    <citation type="submission" date="2019-03" db="EMBL/GenBank/DDBJ databases">
        <title>Metabolic reconstructions from genomes of highly enriched 'Candidatus Accumulibacter' and 'Candidatus Competibacter' bioreactor populations.</title>
        <authorList>
            <person name="Annavajhala M.K."/>
            <person name="Welles L."/>
            <person name="Abbas B."/>
            <person name="Sorokin D."/>
            <person name="Park H."/>
            <person name="Van Loosdrecht M."/>
            <person name="Chandran K."/>
        </authorList>
    </citation>
    <scope>NUCLEOTIDE SEQUENCE</scope>
    <source>
        <strain evidence="6">SBR_L</strain>
    </source>
</reference>
<dbReference type="InterPro" id="IPR035919">
    <property type="entry name" value="EAL_sf"/>
</dbReference>
<dbReference type="InterPro" id="IPR043128">
    <property type="entry name" value="Rev_trsase/Diguanyl_cyclase"/>
</dbReference>
<dbReference type="CDD" id="cd00130">
    <property type="entry name" value="PAS"/>
    <property type="match status" value="3"/>
</dbReference>
<feature type="domain" description="PAS" evidence="2">
    <location>
        <begin position="309"/>
        <end position="380"/>
    </location>
</feature>
<keyword evidence="1" id="KW-0812">Transmembrane</keyword>
<dbReference type="SMART" id="SM00091">
    <property type="entry name" value="PAS"/>
    <property type="match status" value="3"/>
</dbReference>
<feature type="transmembrane region" description="Helical" evidence="1">
    <location>
        <begin position="15"/>
        <end position="34"/>
    </location>
</feature>